<dbReference type="Proteomes" id="UP000002077">
    <property type="component" value="Chromosome"/>
</dbReference>
<dbReference type="EMBL" id="CP001601">
    <property type="protein sequence ID" value="ACP32013.1"/>
    <property type="molecule type" value="Genomic_DNA"/>
</dbReference>
<dbReference type="AlphaFoldDB" id="C3PKS7"/>
<evidence type="ECO:0000313" key="3">
    <source>
        <dbReference type="EMBL" id="ACP32013.1"/>
    </source>
</evidence>
<dbReference type="KEGG" id="car:cauri_0414"/>
<sequence length="1212" mass="129056">MTWRLGAAFAAKHNFRKNSMSHSRFSLLAAAVALCAGILAPVAGAQEPAPSPAAQDTPAVVTRDGSSPDRAAASCWAIKQDNPDAKNGSYWLLTPQMEAPQEFFCDQEMDGGGWVMIGRGREGWDRYPAGQGDISALTSRDRTPADFAPAQLPTKTIDGLLSGQHINELDEGMRVVRATNNSGTRWQTADIKPQRMENWSWALSAEDPALFRFDNGPLWYRADRTDRFMGNAIGLRGIDISTTRARQYKIGFGYGPWKRVGRTGADSFIWSTNGYAALPYAELYLRPQLSNADAGFEPIPDAGLDEVTNSAVVSSFSSPTQWGVTGNLTGRSTEGNAPVQAFAQKDDTVFVGGNFTAAENHATGESLPRTAVAAFDATTGEVRRDFAVDLDGQVKALLVLPNGKLLIGGDFLRAGGEEHRGTVLVDPKTGAIDASWTLNVVSRLRDGIISVKALSLSGDHVYLGGKFTHLTSGGDNYIYARSAGRVSLDGVPDRSWNPEFNGTVVDTDVSADGGRFYAAGYFTKSVDNPVNKAAVLTTAAGAAPAVDFQFQASDTSATYQQAIEDSGELVFIGGAQHSLFGYEPQSMNRVSGSIMSSNGGDVQTIASNGEVTYASCHCNENAYQDSYSWPTLSESRTRIDNIQWVGAWDAKTGKQLGEFSPYMLGSNNGGGWSLFIAEDGALWAGGDFTGSRTNLTTAQWNGGFVRYPAQDREAPRVPDKVTFNQSTAKTVGLTWAEASDAASYEVLRDDRVVATSISPRATVPRGGDDRYFVRAVDEAGNRSATTHVAVAPEAGSLGYDDPQLIAAGADWQYSYNQGAPDAAWNTTEGTRDGWQAGAAPLGYGGADLGTEFQTPAAAQRPVTAWFAHLFDVADPTAFTTATLKVIADDGAVVYVNGHEVGRVRMDEGDVKDTTRANAVVSAARAAEERTTIDIPSYYLKPGENIVAVETHLNYKSSPSLTFDASLLVTDSAPATITEIPVDRSELIAAGADWRYSYAADAPAEDWATTLDVADWNEDAAPIGWGAGDVATPLTYAANTAYFVNDIELSEDDLAALREQHGDDAVVRLEVRADDAALVRLNGEEVGRVRLGEPRSEVAHTAYADSSVSASVAARDRYVVEVPLSRFHAGSNRLAVETHLNYKSAPSFVFDLSATVTEPSGDPALAALAEAAADLAEDSVAEADDDAAEAELTDDAAADDVDAAASADADAEQ</sequence>
<feature type="compositionally biased region" description="Low complexity" evidence="1">
    <location>
        <begin position="1202"/>
        <end position="1212"/>
    </location>
</feature>
<organism evidence="3 4">
    <name type="scientific">Corynebacterium aurimucosum (strain ATCC 700975 / DSM 44827 / CIP 107346 / CN-1)</name>
    <name type="common">Corynebacterium nigricans</name>
    <dbReference type="NCBI Taxonomy" id="548476"/>
    <lineage>
        <taxon>Bacteria</taxon>
        <taxon>Bacillati</taxon>
        <taxon>Actinomycetota</taxon>
        <taxon>Actinomycetes</taxon>
        <taxon>Mycobacteriales</taxon>
        <taxon>Corynebacteriaceae</taxon>
        <taxon>Corynebacterium</taxon>
    </lineage>
</organism>
<feature type="region of interest" description="Disordered" evidence="1">
    <location>
        <begin position="1176"/>
        <end position="1212"/>
    </location>
</feature>
<dbReference type="HOGENOM" id="CLU_008545_0_0_11"/>
<accession>C3PKS7</accession>
<protein>
    <submittedName>
        <fullName evidence="3">Putative membrane protein</fullName>
    </submittedName>
</protein>
<dbReference type="InterPro" id="IPR013783">
    <property type="entry name" value="Ig-like_fold"/>
</dbReference>
<evidence type="ECO:0000256" key="2">
    <source>
        <dbReference type="SAM" id="SignalP"/>
    </source>
</evidence>
<dbReference type="SUPFAM" id="SSF56496">
    <property type="entry name" value="Fibrinogen C-terminal domain-like"/>
    <property type="match status" value="1"/>
</dbReference>
<feature type="region of interest" description="Disordered" evidence="1">
    <location>
        <begin position="46"/>
        <end position="66"/>
    </location>
</feature>
<dbReference type="NCBIfam" id="NF040941">
    <property type="entry name" value="GGGWT_bact"/>
    <property type="match status" value="1"/>
</dbReference>
<evidence type="ECO:0000256" key="1">
    <source>
        <dbReference type="SAM" id="MobiDB-lite"/>
    </source>
</evidence>
<keyword evidence="4" id="KW-1185">Reference proteome</keyword>
<evidence type="ECO:0000313" key="4">
    <source>
        <dbReference type="Proteomes" id="UP000002077"/>
    </source>
</evidence>
<gene>
    <name evidence="3" type="ordered locus">cauri_0414</name>
</gene>
<dbReference type="Gene3D" id="2.60.120.260">
    <property type="entry name" value="Galactose-binding domain-like"/>
    <property type="match status" value="2"/>
</dbReference>
<dbReference type="InterPro" id="IPR036056">
    <property type="entry name" value="Fibrinogen-like_C"/>
</dbReference>
<dbReference type="InterPro" id="IPR011047">
    <property type="entry name" value="Quinoprotein_ADH-like_sf"/>
</dbReference>
<dbReference type="STRING" id="548476.cauri_0414"/>
<dbReference type="OrthoDB" id="9802683at2"/>
<feature type="chain" id="PRO_5002930568" evidence="2">
    <location>
        <begin position="46"/>
        <end position="1212"/>
    </location>
</feature>
<dbReference type="GO" id="GO:0005975">
    <property type="term" value="P:carbohydrate metabolic process"/>
    <property type="evidence" value="ECO:0007669"/>
    <property type="project" value="UniProtKB-ARBA"/>
</dbReference>
<dbReference type="Gene3D" id="3.90.215.10">
    <property type="entry name" value="Gamma Fibrinogen, chain A, domain 1"/>
    <property type="match status" value="1"/>
</dbReference>
<dbReference type="eggNOG" id="COG3087">
    <property type="taxonomic scope" value="Bacteria"/>
</dbReference>
<reference evidence="3 4" key="1">
    <citation type="journal article" date="2010" name="BMC Genomics">
        <title>Complete genome sequence and lifestyle of black-pigmented Corynebacterium aurimucosum ATCC 700975 (formerly C. nigricans CN-1) isolated from a vaginal swab of a woman with spontaneous abortion.</title>
        <authorList>
            <person name="Trost E."/>
            <person name="Gotker S."/>
            <person name="Schneider J."/>
            <person name="Schneiker-Bekel S."/>
            <person name="Szczepanowski R."/>
            <person name="Tilker A."/>
            <person name="Viehoever P."/>
            <person name="Arnold W."/>
            <person name="Bekel T."/>
            <person name="Blom J."/>
            <person name="Gartemann K.H."/>
            <person name="Linke B."/>
            <person name="Goesmann A."/>
            <person name="Puhler A."/>
            <person name="Shukla S.K."/>
            <person name="Tauch A."/>
        </authorList>
    </citation>
    <scope>NUCLEOTIDE SEQUENCE [LARGE SCALE GENOMIC DNA]</scope>
    <source>
        <strain evidence="4">ATCC 700975 / DSM 44827 / CIP 107346 / CN-1</strain>
    </source>
</reference>
<dbReference type="InterPro" id="IPR014716">
    <property type="entry name" value="Fibrinogen_a/b/g_C_1"/>
</dbReference>
<dbReference type="SUPFAM" id="SSF50998">
    <property type="entry name" value="Quinoprotein alcohol dehydrogenase-like"/>
    <property type="match status" value="1"/>
</dbReference>
<dbReference type="eggNOG" id="COG3211">
    <property type="taxonomic scope" value="Bacteria"/>
</dbReference>
<keyword evidence="2" id="KW-0732">Signal</keyword>
<feature type="compositionally biased region" description="Acidic residues" evidence="1">
    <location>
        <begin position="1176"/>
        <end position="1201"/>
    </location>
</feature>
<name>C3PKS7_CORA7</name>
<proteinExistence type="predicted"/>
<feature type="signal peptide" evidence="2">
    <location>
        <begin position="1"/>
        <end position="45"/>
    </location>
</feature>
<dbReference type="Gene3D" id="2.60.40.10">
    <property type="entry name" value="Immunoglobulins"/>
    <property type="match status" value="1"/>
</dbReference>